<dbReference type="InterPro" id="IPR046826">
    <property type="entry name" value="PDH_N"/>
</dbReference>
<dbReference type="PANTHER" id="PTHR21363">
    <property type="entry name" value="PREPHENATE DEHYDROGENASE"/>
    <property type="match status" value="1"/>
</dbReference>
<feature type="domain" description="Prephenate/arogenate dehydrogenase" evidence="4">
    <location>
        <begin position="1"/>
        <end position="282"/>
    </location>
</feature>
<dbReference type="SUPFAM" id="SSF48179">
    <property type="entry name" value="6-phosphogluconate dehydrogenase C-terminal domain-like"/>
    <property type="match status" value="1"/>
</dbReference>
<reference evidence="5 6" key="1">
    <citation type="submission" date="2023-10" db="EMBL/GenBank/DDBJ databases">
        <title>Nicoliella lavandulae sp. nov. isolated from Lavandula angustifolia flowers.</title>
        <authorList>
            <person name="Alcantara C."/>
            <person name="Zuniga M."/>
            <person name="Landete J.M."/>
            <person name="Monedero V."/>
        </authorList>
    </citation>
    <scope>NUCLEOTIDE SEQUENCE [LARGE SCALE GENOMIC DNA]</scope>
    <source>
        <strain evidence="5 6">Es01</strain>
    </source>
</reference>
<dbReference type="Gene3D" id="1.10.3660.10">
    <property type="entry name" value="6-phosphogluconate dehydrogenase C-terminal like domain"/>
    <property type="match status" value="1"/>
</dbReference>
<dbReference type="Pfam" id="PF20463">
    <property type="entry name" value="PDH_C"/>
    <property type="match status" value="1"/>
</dbReference>
<gene>
    <name evidence="5" type="ORF">R4146_08155</name>
</gene>
<dbReference type="Gene3D" id="3.40.50.720">
    <property type="entry name" value="NAD(P)-binding Rossmann-like Domain"/>
    <property type="match status" value="1"/>
</dbReference>
<dbReference type="Pfam" id="PF02153">
    <property type="entry name" value="PDH_N"/>
    <property type="match status" value="1"/>
</dbReference>
<dbReference type="InterPro" id="IPR036291">
    <property type="entry name" value="NAD(P)-bd_dom_sf"/>
</dbReference>
<organism evidence="5 6">
    <name type="scientific">Nicoliella lavandulae</name>
    <dbReference type="NCBI Taxonomy" id="3082954"/>
    <lineage>
        <taxon>Bacteria</taxon>
        <taxon>Bacillati</taxon>
        <taxon>Bacillota</taxon>
        <taxon>Bacilli</taxon>
        <taxon>Lactobacillales</taxon>
        <taxon>Lactobacillaceae</taxon>
        <taxon>Nicoliella</taxon>
    </lineage>
</organism>
<dbReference type="InterPro" id="IPR003099">
    <property type="entry name" value="Prephen_DH"/>
</dbReference>
<evidence type="ECO:0000259" key="4">
    <source>
        <dbReference type="PROSITE" id="PS51176"/>
    </source>
</evidence>
<name>A0ABU8SNU9_9LACO</name>
<sequence length="282" mass="30231">MFINGLGLIGASMAKIIKQTDPTVSITACDVNPQNLTLMKAAHVIDQAVDFTQGATNADVIILATPVKSIIKSLNQLAQLKLRPDVLVTDVGSNKTAIVDAAQPLVDRGIHFLGGHPMAGSHLSGSQHSSSQLLAAHTYFLVNVNASQQQISAFKGLIAAGQFNFQSLSAIDHDQLVSLTSHLPHALAFTLINMIDQKINAMGIDPGIPAGGLLDTTRVAKANPTMWASILTSEPQTITDQITDLQQQLEQLKTMIKAGDEQALKQMFTHANQIRNKMEDLT</sequence>
<evidence type="ECO:0000256" key="2">
    <source>
        <dbReference type="ARBA" id="ARBA00023002"/>
    </source>
</evidence>
<protein>
    <submittedName>
        <fullName evidence="5">Prephenate dehydrogenase/arogenate dehydrogenase family protein</fullName>
    </submittedName>
</protein>
<comment type="pathway">
    <text evidence="3">Amino-acid biosynthesis.</text>
</comment>
<dbReference type="SUPFAM" id="SSF51735">
    <property type="entry name" value="NAD(P)-binding Rossmann-fold domains"/>
    <property type="match status" value="1"/>
</dbReference>
<evidence type="ECO:0000313" key="5">
    <source>
        <dbReference type="EMBL" id="MEJ6401113.1"/>
    </source>
</evidence>
<keyword evidence="6" id="KW-1185">Reference proteome</keyword>
<keyword evidence="2" id="KW-0560">Oxidoreductase</keyword>
<dbReference type="EMBL" id="JAWMWH010000003">
    <property type="protein sequence ID" value="MEJ6401113.1"/>
    <property type="molecule type" value="Genomic_DNA"/>
</dbReference>
<evidence type="ECO:0000313" key="6">
    <source>
        <dbReference type="Proteomes" id="UP001370590"/>
    </source>
</evidence>
<dbReference type="PROSITE" id="PS51176">
    <property type="entry name" value="PDH_ADH"/>
    <property type="match status" value="1"/>
</dbReference>
<comment type="caution">
    <text evidence="5">The sequence shown here is derived from an EMBL/GenBank/DDBJ whole genome shotgun (WGS) entry which is preliminary data.</text>
</comment>
<evidence type="ECO:0000256" key="3">
    <source>
        <dbReference type="ARBA" id="ARBA00029440"/>
    </source>
</evidence>
<dbReference type="Proteomes" id="UP001370590">
    <property type="component" value="Unassembled WGS sequence"/>
</dbReference>
<accession>A0ABU8SNU9</accession>
<dbReference type="PANTHER" id="PTHR21363:SF0">
    <property type="entry name" value="PREPHENATE DEHYDROGENASE [NADP(+)]"/>
    <property type="match status" value="1"/>
</dbReference>
<dbReference type="InterPro" id="IPR050812">
    <property type="entry name" value="Preph/Arog_dehydrog"/>
</dbReference>
<dbReference type="RefSeq" id="WP_339961052.1">
    <property type="nucleotide sequence ID" value="NZ_JAWMWH010000003.1"/>
</dbReference>
<proteinExistence type="inferred from homology"/>
<comment type="similarity">
    <text evidence="1">Belongs to the prephenate/arogenate dehydrogenase family.</text>
</comment>
<dbReference type="InterPro" id="IPR046825">
    <property type="entry name" value="PDH_C"/>
</dbReference>
<evidence type="ECO:0000256" key="1">
    <source>
        <dbReference type="ARBA" id="ARBA00007964"/>
    </source>
</evidence>
<dbReference type="InterPro" id="IPR008927">
    <property type="entry name" value="6-PGluconate_DH-like_C_sf"/>
</dbReference>